<comment type="caution">
    <text evidence="1">Lacks conserved residue(s) required for the propagation of feature annotation.</text>
</comment>
<keyword evidence="1" id="KW-0245">EGF-like domain</keyword>
<keyword evidence="1" id="KW-1015">Disulfide bond</keyword>
<dbReference type="Pfam" id="PF00092">
    <property type="entry name" value="VWA"/>
    <property type="match status" value="2"/>
</dbReference>
<evidence type="ECO:0000259" key="3">
    <source>
        <dbReference type="PROSITE" id="PS50234"/>
    </source>
</evidence>
<evidence type="ECO:0000313" key="4">
    <source>
        <dbReference type="EMBL" id="KAJ7370861.1"/>
    </source>
</evidence>
<evidence type="ECO:0000256" key="1">
    <source>
        <dbReference type="PROSITE-ProRule" id="PRU00076"/>
    </source>
</evidence>
<dbReference type="CDD" id="cd01450">
    <property type="entry name" value="vWFA_subfamily_ECM"/>
    <property type="match status" value="2"/>
</dbReference>
<dbReference type="InterPro" id="IPR050525">
    <property type="entry name" value="ECM_Assembly_Org"/>
</dbReference>
<organism evidence="4 5">
    <name type="scientific">Desmophyllum pertusum</name>
    <dbReference type="NCBI Taxonomy" id="174260"/>
    <lineage>
        <taxon>Eukaryota</taxon>
        <taxon>Metazoa</taxon>
        <taxon>Cnidaria</taxon>
        <taxon>Anthozoa</taxon>
        <taxon>Hexacorallia</taxon>
        <taxon>Scleractinia</taxon>
        <taxon>Caryophylliina</taxon>
        <taxon>Caryophylliidae</taxon>
        <taxon>Desmophyllum</taxon>
    </lineage>
</organism>
<gene>
    <name evidence="4" type="primary">MATN1_11</name>
    <name evidence="4" type="ORF">OS493_029405</name>
</gene>
<reference evidence="4" key="1">
    <citation type="submission" date="2023-01" db="EMBL/GenBank/DDBJ databases">
        <title>Genome assembly of the deep-sea coral Lophelia pertusa.</title>
        <authorList>
            <person name="Herrera S."/>
            <person name="Cordes E."/>
        </authorList>
    </citation>
    <scope>NUCLEOTIDE SEQUENCE</scope>
    <source>
        <strain evidence="4">USNM1676648</strain>
        <tissue evidence="4">Polyp</tissue>
    </source>
</reference>
<evidence type="ECO:0000313" key="5">
    <source>
        <dbReference type="Proteomes" id="UP001163046"/>
    </source>
</evidence>
<feature type="disulfide bond" evidence="1">
    <location>
        <begin position="235"/>
        <end position="244"/>
    </location>
</feature>
<name>A0A9W9YWP5_9CNID</name>
<dbReference type="PANTHER" id="PTHR24020:SF20">
    <property type="entry name" value="PH DOMAIN-CONTAINING PROTEIN"/>
    <property type="match status" value="1"/>
</dbReference>
<dbReference type="Proteomes" id="UP001163046">
    <property type="component" value="Unassembled WGS sequence"/>
</dbReference>
<dbReference type="Gene3D" id="3.40.50.410">
    <property type="entry name" value="von Willebrand factor, type A domain"/>
    <property type="match status" value="2"/>
</dbReference>
<dbReference type="InterPro" id="IPR036465">
    <property type="entry name" value="vWFA_dom_sf"/>
</dbReference>
<protein>
    <submittedName>
        <fullName evidence="4">Cartilage matrix protein</fullName>
    </submittedName>
</protein>
<feature type="domain" description="VWFA" evidence="3">
    <location>
        <begin position="254"/>
        <end position="401"/>
    </location>
</feature>
<dbReference type="PRINTS" id="PR00453">
    <property type="entry name" value="VWFADOMAIN"/>
</dbReference>
<dbReference type="AlphaFoldDB" id="A0A9W9YWP5"/>
<dbReference type="PROSITE" id="PS50234">
    <property type="entry name" value="VWFA"/>
    <property type="match status" value="2"/>
</dbReference>
<dbReference type="SMART" id="SM00327">
    <property type="entry name" value="VWA"/>
    <property type="match status" value="2"/>
</dbReference>
<evidence type="ECO:0000259" key="2">
    <source>
        <dbReference type="PROSITE" id="PS50026"/>
    </source>
</evidence>
<dbReference type="PROSITE" id="PS00022">
    <property type="entry name" value="EGF_1"/>
    <property type="match status" value="1"/>
</dbReference>
<sequence length="401" mass="43277">MEDCTKESTILFLLDSSRNVGEDNIKRQVEFVITVASTLSFNNIGVISYASDAHSVIRPGQPSSLSEFEHTLRTANYSMGKYKNLGKALIKSAEESKLFDDSKASIVVAMIAGKTEDEHAVPAALLQQKGVTIIGLALGSNYSMSQLNLLVTNPNEEHMLKAEFADLKHFAGTTRNAICKAANPCSSAECSSSLICMNKYGEEGGFQCIDACSLNPCQNGGNCTVDAIGSSNCTCPQGIGGGNCTEACVTQKFNLVFVLDGSGSIESQGKGNFQRSKDFIIEMVRSFNIGKKETNVALVLYSKKAQVVFDLDKYDKIDYMVKAIEKMSFPGEGTKTGYALDKVRKNVFKGLKKDRKSVPKVVMVLTDGLSQDDVKGPAKKLRDEGATIISLGVGCCYDDQS</sequence>
<proteinExistence type="predicted"/>
<dbReference type="Gene3D" id="2.10.25.10">
    <property type="entry name" value="Laminin"/>
    <property type="match status" value="1"/>
</dbReference>
<dbReference type="OrthoDB" id="6132182at2759"/>
<comment type="caution">
    <text evidence="4">The sequence shown here is derived from an EMBL/GenBank/DDBJ whole genome shotgun (WGS) entry which is preliminary data.</text>
</comment>
<feature type="domain" description="VWFA" evidence="3">
    <location>
        <begin position="9"/>
        <end position="178"/>
    </location>
</feature>
<keyword evidence="5" id="KW-1185">Reference proteome</keyword>
<feature type="domain" description="EGF-like" evidence="2">
    <location>
        <begin position="209"/>
        <end position="245"/>
    </location>
</feature>
<dbReference type="InterPro" id="IPR000742">
    <property type="entry name" value="EGF"/>
</dbReference>
<dbReference type="EMBL" id="MU826855">
    <property type="protein sequence ID" value="KAJ7370861.1"/>
    <property type="molecule type" value="Genomic_DNA"/>
</dbReference>
<accession>A0A9W9YWP5</accession>
<dbReference type="InterPro" id="IPR002035">
    <property type="entry name" value="VWF_A"/>
</dbReference>
<dbReference type="PANTHER" id="PTHR24020">
    <property type="entry name" value="COLLAGEN ALPHA"/>
    <property type="match status" value="1"/>
</dbReference>
<dbReference type="SUPFAM" id="SSF53300">
    <property type="entry name" value="vWA-like"/>
    <property type="match status" value="2"/>
</dbReference>
<dbReference type="PROSITE" id="PS50026">
    <property type="entry name" value="EGF_3"/>
    <property type="match status" value="1"/>
</dbReference>